<accession>A0ACC2GTY0</accession>
<organism evidence="1 2">
    <name type="scientific">Dallia pectoralis</name>
    <name type="common">Alaska blackfish</name>
    <dbReference type="NCBI Taxonomy" id="75939"/>
    <lineage>
        <taxon>Eukaryota</taxon>
        <taxon>Metazoa</taxon>
        <taxon>Chordata</taxon>
        <taxon>Craniata</taxon>
        <taxon>Vertebrata</taxon>
        <taxon>Euteleostomi</taxon>
        <taxon>Actinopterygii</taxon>
        <taxon>Neopterygii</taxon>
        <taxon>Teleostei</taxon>
        <taxon>Protacanthopterygii</taxon>
        <taxon>Esociformes</taxon>
        <taxon>Umbridae</taxon>
        <taxon>Dallia</taxon>
    </lineage>
</organism>
<dbReference type="Proteomes" id="UP001157502">
    <property type="component" value="Chromosome 9"/>
</dbReference>
<protein>
    <submittedName>
        <fullName evidence="1">Uncharacterized protein</fullName>
    </submittedName>
</protein>
<evidence type="ECO:0000313" key="2">
    <source>
        <dbReference type="Proteomes" id="UP001157502"/>
    </source>
</evidence>
<sequence>MDIKIRITWAFLSLGLVLLTSHTTGQLTTIIPTAVPKATTEAPKVIVSTESVTSVSSSNPTAASASPEVATTAKLDQTESATSSKTTEPNTNLSPATTAVAAIATATADPGTKTTVFTGSAHTEDPAGTGNPVPTKPMTTQAPEQISTNAPETSSTRSTGGSRSSQATRTIKTQEPAVPTTKSASQEPTVPSTMSESEKPTVPTTKSELEKPTVPTTKSESEKPTVPTTKSASQEPTVPSTMSESEKPTVPTTKSESEKPTVPTTKSESEKPTVPTTKSESQEPTVSTTKSASQEPTVPTTKSASQEPTVHTTKSKSQEPTVHTTTFTTQQDITFQTIAGKIFKTFFMSKGNKENHKDTQLVNICKLLISHLQNDANCSLTITGTKDHMSIESLVSGSVERSVIDQFLKESQKMDKTTMIAIIASCLALLLIILAGFAIYALCHRKPYNKNHQQHLTEELQTVENGYHDNPTLEVMELPPEMQEKKVALNGEFNDGCIIPFDHMRDEIQAEEDTHL</sequence>
<gene>
    <name evidence="1" type="ORF">DPEC_G00112930</name>
</gene>
<keyword evidence="2" id="KW-1185">Reference proteome</keyword>
<proteinExistence type="predicted"/>
<comment type="caution">
    <text evidence="1">The sequence shown here is derived from an EMBL/GenBank/DDBJ whole genome shotgun (WGS) entry which is preliminary data.</text>
</comment>
<reference evidence="1" key="1">
    <citation type="submission" date="2021-05" db="EMBL/GenBank/DDBJ databases">
        <authorList>
            <person name="Pan Q."/>
            <person name="Jouanno E."/>
            <person name="Zahm M."/>
            <person name="Klopp C."/>
            <person name="Cabau C."/>
            <person name="Louis A."/>
            <person name="Berthelot C."/>
            <person name="Parey E."/>
            <person name="Roest Crollius H."/>
            <person name="Montfort J."/>
            <person name="Robinson-Rechavi M."/>
            <person name="Bouchez O."/>
            <person name="Lampietro C."/>
            <person name="Lopez Roques C."/>
            <person name="Donnadieu C."/>
            <person name="Postlethwait J."/>
            <person name="Bobe J."/>
            <person name="Dillon D."/>
            <person name="Chandos A."/>
            <person name="von Hippel F."/>
            <person name="Guiguen Y."/>
        </authorList>
    </citation>
    <scope>NUCLEOTIDE SEQUENCE</scope>
    <source>
        <strain evidence="1">YG-Jan2019</strain>
    </source>
</reference>
<name>A0ACC2GTY0_DALPE</name>
<dbReference type="EMBL" id="CM055736">
    <property type="protein sequence ID" value="KAJ8006990.1"/>
    <property type="molecule type" value="Genomic_DNA"/>
</dbReference>
<evidence type="ECO:0000313" key="1">
    <source>
        <dbReference type="EMBL" id="KAJ8006990.1"/>
    </source>
</evidence>